<comment type="caution">
    <text evidence="7">The sequence shown here is derived from an EMBL/GenBank/DDBJ whole genome shotgun (WGS) entry which is preliminary data.</text>
</comment>
<dbReference type="PANTHER" id="PTHR35889:SF3">
    <property type="entry name" value="F-BOX DOMAIN-CONTAINING PROTEIN"/>
    <property type="match status" value="1"/>
</dbReference>
<dbReference type="PROSITE" id="PS51007">
    <property type="entry name" value="CYTC"/>
    <property type="match status" value="1"/>
</dbReference>
<evidence type="ECO:0000313" key="8">
    <source>
        <dbReference type="Proteomes" id="UP000290261"/>
    </source>
</evidence>
<keyword evidence="5" id="KW-0472">Membrane</keyword>
<keyword evidence="2 4" id="KW-0479">Metal-binding</keyword>
<evidence type="ECO:0000256" key="4">
    <source>
        <dbReference type="PROSITE-ProRule" id="PRU00433"/>
    </source>
</evidence>
<dbReference type="Gene3D" id="1.10.760.10">
    <property type="entry name" value="Cytochrome c-like domain"/>
    <property type="match status" value="1"/>
</dbReference>
<reference evidence="7 8" key="1">
    <citation type="submission" date="2014-04" db="EMBL/GenBank/DDBJ databases">
        <title>Whole genome of Muricauda olearia.</title>
        <authorList>
            <person name="Zhang X.-H."/>
            <person name="Tang K."/>
        </authorList>
    </citation>
    <scope>NUCLEOTIDE SEQUENCE [LARGE SCALE GENOMIC DNA]</scope>
    <source>
        <strain evidence="7 8">Th120</strain>
    </source>
</reference>
<dbReference type="GO" id="GO:0046872">
    <property type="term" value="F:metal ion binding"/>
    <property type="evidence" value="ECO:0007669"/>
    <property type="project" value="UniProtKB-KW"/>
</dbReference>
<dbReference type="SUPFAM" id="SSF52047">
    <property type="entry name" value="RNI-like"/>
    <property type="match status" value="1"/>
</dbReference>
<keyword evidence="8" id="KW-1185">Reference proteome</keyword>
<gene>
    <name evidence="7" type="ORF">DN53_08380</name>
</gene>
<evidence type="ECO:0000256" key="1">
    <source>
        <dbReference type="ARBA" id="ARBA00022617"/>
    </source>
</evidence>
<evidence type="ECO:0000256" key="3">
    <source>
        <dbReference type="ARBA" id="ARBA00023004"/>
    </source>
</evidence>
<dbReference type="SUPFAM" id="SSF46626">
    <property type="entry name" value="Cytochrome c"/>
    <property type="match status" value="1"/>
</dbReference>
<feature type="transmembrane region" description="Helical" evidence="5">
    <location>
        <begin position="43"/>
        <end position="65"/>
    </location>
</feature>
<dbReference type="Proteomes" id="UP000290261">
    <property type="component" value="Unassembled WGS sequence"/>
</dbReference>
<keyword evidence="3 4" id="KW-0408">Iron</keyword>
<keyword evidence="5" id="KW-1133">Transmembrane helix</keyword>
<dbReference type="InterPro" id="IPR032675">
    <property type="entry name" value="LRR_dom_sf"/>
</dbReference>
<protein>
    <recommendedName>
        <fullName evidence="6">Cytochrome c domain-containing protein</fullName>
    </recommendedName>
</protein>
<dbReference type="RefSeq" id="WP_129653451.1">
    <property type="nucleotide sequence ID" value="NZ_ML142908.1"/>
</dbReference>
<keyword evidence="1 4" id="KW-0349">Heme</keyword>
<evidence type="ECO:0000256" key="2">
    <source>
        <dbReference type="ARBA" id="ARBA00022723"/>
    </source>
</evidence>
<dbReference type="InterPro" id="IPR009056">
    <property type="entry name" value="Cyt_c-like_dom"/>
</dbReference>
<dbReference type="AlphaFoldDB" id="A0A444VM95"/>
<dbReference type="GO" id="GO:0020037">
    <property type="term" value="F:heme binding"/>
    <property type="evidence" value="ECO:0007669"/>
    <property type="project" value="InterPro"/>
</dbReference>
<proteinExistence type="predicted"/>
<dbReference type="InterPro" id="IPR011429">
    <property type="entry name" value="Cyt_c_Planctomycete-type"/>
</dbReference>
<keyword evidence="5" id="KW-0812">Transmembrane</keyword>
<name>A0A444VM95_9FLAO</name>
<evidence type="ECO:0000256" key="5">
    <source>
        <dbReference type="SAM" id="Phobius"/>
    </source>
</evidence>
<feature type="transmembrane region" description="Helical" evidence="5">
    <location>
        <begin position="77"/>
        <end position="94"/>
    </location>
</feature>
<dbReference type="PANTHER" id="PTHR35889">
    <property type="entry name" value="CYCLOINULO-OLIGOSACCHARIDE FRUCTANOTRANSFERASE-RELATED"/>
    <property type="match status" value="1"/>
</dbReference>
<evidence type="ECO:0000259" key="6">
    <source>
        <dbReference type="PROSITE" id="PS51007"/>
    </source>
</evidence>
<dbReference type="Gene3D" id="3.80.10.10">
    <property type="entry name" value="Ribonuclease Inhibitor"/>
    <property type="match status" value="1"/>
</dbReference>
<dbReference type="InterPro" id="IPR001611">
    <property type="entry name" value="Leu-rich_rpt"/>
</dbReference>
<dbReference type="Pfam" id="PF13516">
    <property type="entry name" value="LRR_6"/>
    <property type="match status" value="1"/>
</dbReference>
<sequence>MDILSQLLGRLHPLIVHLPIGFLVLGVLLYWTDRKTKQYTGLLATLFLWAGLVSVLACISGFLLYQNEGYGFDTVKGHLWFGIITAVFCFALYLKWKSDSVAVLQKVSFPVMVVLGLVLISITGHKGGNITHGEGYLTEPLPRGVKKALGIPVFEELPIALTEDSWENANLYAEVVHPILNNKCVSCHGPKQAKGELRLHLEDGILSGGENGEVIMAQNPDGSELFTRVISPKDTDGHMPPKEKEQLTKEEIAVLKAWIEAGHPFDGSIASHGLDESLFEPFFPKDVEDFYPEATLPPLPLDSLRSVKETGLHVEYLSKDSPWLRVTAINKPEFSLMDTLALTPINDFIVELDLSHTAINDSIYPYLGHLPYLTVLNLGQTEVTDQGIEELSQLSHLKHLNLTRTGITSNVFKKLEDFPSLQKVYVFGTSLPSDGPKEIRKGLHVDYGGYTLPQIASDSIIY</sequence>
<dbReference type="InterPro" id="IPR036909">
    <property type="entry name" value="Cyt_c-like_dom_sf"/>
</dbReference>
<feature type="domain" description="Cytochrome c" evidence="6">
    <location>
        <begin position="145"/>
        <end position="263"/>
    </location>
</feature>
<dbReference type="Pfam" id="PF07635">
    <property type="entry name" value="PSCyt1"/>
    <property type="match status" value="1"/>
</dbReference>
<accession>A0A444VM95</accession>
<organism evidence="7 8">
    <name type="scientific">Flagellimonas olearia</name>
    <dbReference type="NCBI Taxonomy" id="552546"/>
    <lineage>
        <taxon>Bacteria</taxon>
        <taxon>Pseudomonadati</taxon>
        <taxon>Bacteroidota</taxon>
        <taxon>Flavobacteriia</taxon>
        <taxon>Flavobacteriales</taxon>
        <taxon>Flavobacteriaceae</taxon>
        <taxon>Flagellimonas</taxon>
    </lineage>
</organism>
<feature type="transmembrane region" description="Helical" evidence="5">
    <location>
        <begin position="14"/>
        <end position="31"/>
    </location>
</feature>
<evidence type="ECO:0000313" key="7">
    <source>
        <dbReference type="EMBL" id="RYC51893.1"/>
    </source>
</evidence>
<dbReference type="EMBL" id="JJMP01000003">
    <property type="protein sequence ID" value="RYC51893.1"/>
    <property type="molecule type" value="Genomic_DNA"/>
</dbReference>
<feature type="transmembrane region" description="Helical" evidence="5">
    <location>
        <begin position="101"/>
        <end position="122"/>
    </location>
</feature>
<dbReference type="GO" id="GO:0009055">
    <property type="term" value="F:electron transfer activity"/>
    <property type="evidence" value="ECO:0007669"/>
    <property type="project" value="InterPro"/>
</dbReference>